<keyword evidence="4" id="KW-1185">Reference proteome</keyword>
<dbReference type="Pfam" id="PF13421">
    <property type="entry name" value="Band_7_1"/>
    <property type="match status" value="1"/>
</dbReference>
<gene>
    <name evidence="3" type="ORF">ACFFSY_03495</name>
</gene>
<dbReference type="InterPro" id="IPR033880">
    <property type="entry name" value="SPFH_YdjI"/>
</dbReference>
<feature type="domain" description="DZANK-type" evidence="1">
    <location>
        <begin position="346"/>
        <end position="390"/>
    </location>
</feature>
<evidence type="ECO:0000313" key="3">
    <source>
        <dbReference type="EMBL" id="MFB9324984.1"/>
    </source>
</evidence>
<dbReference type="InterPro" id="IPR025874">
    <property type="entry name" value="DZR"/>
</dbReference>
<dbReference type="RefSeq" id="WP_377489948.1">
    <property type="nucleotide sequence ID" value="NZ_JBHMDO010000008.1"/>
</dbReference>
<sequence length="393" mass="42721">MSLIDRIKFDGPEHGEPWLVYKYPGEDFALGSQLIVNQSQEALFFKGGEALDLFGPGTFTLKTGNLPLLDKLVNLPFGGDTPFSAEVYFINKTARLDLRWGTMTPFPVEDPKYGVLLSVRAFGQYGVTISDPRMFVTRMIGAAKGGSMTDYGIIARYFEGIINTRIKEIVSNYMIRKRISFLEITTYIGELSEVCTLAINEEFERFGVELLNFYIESVNVPKEDTVKLKDLKEKRAELNILGEDYYRRRSFDVMEKLADNPGSGGMANAAMGIGMGFSAGAAAGDAFAQLGANLMPSHPVPMGQPGFASVQQGVQQERCRKCGEHSPKGSRFCGSCGEKFELGTPCPSCNHLVAAGMKFCGSCGTAVGNRMCTGCGSEVPTASAFCGNCGTKQ</sequence>
<accession>A0ABV5KIE3</accession>
<evidence type="ECO:0000259" key="1">
    <source>
        <dbReference type="Pfam" id="PF12773"/>
    </source>
</evidence>
<evidence type="ECO:0000259" key="2">
    <source>
        <dbReference type="Pfam" id="PF13421"/>
    </source>
</evidence>
<dbReference type="PANTHER" id="PTHR37826">
    <property type="entry name" value="FLOTILLIN BAND_7_5 DOMAIN PROTEIN"/>
    <property type="match status" value="1"/>
</dbReference>
<evidence type="ECO:0000313" key="4">
    <source>
        <dbReference type="Proteomes" id="UP001589747"/>
    </source>
</evidence>
<dbReference type="CDD" id="cd03408">
    <property type="entry name" value="SPFH_like_u1"/>
    <property type="match status" value="1"/>
</dbReference>
<dbReference type="Proteomes" id="UP001589747">
    <property type="component" value="Unassembled WGS sequence"/>
</dbReference>
<comment type="caution">
    <text evidence="3">The sequence shown here is derived from an EMBL/GenBank/DDBJ whole genome shotgun (WGS) entry which is preliminary data.</text>
</comment>
<feature type="domain" description="SPFH" evidence="2">
    <location>
        <begin position="22"/>
        <end position="228"/>
    </location>
</feature>
<dbReference type="PANTHER" id="PTHR37826:SF2">
    <property type="entry name" value="ZINC-RIBBON DOMAIN-CONTAINING PROTEIN"/>
    <property type="match status" value="1"/>
</dbReference>
<dbReference type="EMBL" id="JBHMDO010000008">
    <property type="protein sequence ID" value="MFB9324984.1"/>
    <property type="molecule type" value="Genomic_DNA"/>
</dbReference>
<proteinExistence type="predicted"/>
<name>A0ABV5KIE3_9BACL</name>
<protein>
    <submittedName>
        <fullName evidence="3">SPFH domain-containing protein</fullName>
    </submittedName>
</protein>
<dbReference type="Pfam" id="PF12773">
    <property type="entry name" value="DZR"/>
    <property type="match status" value="1"/>
</dbReference>
<reference evidence="3 4" key="1">
    <citation type="submission" date="2024-09" db="EMBL/GenBank/DDBJ databases">
        <authorList>
            <person name="Sun Q."/>
            <person name="Mori K."/>
        </authorList>
    </citation>
    <scope>NUCLEOTIDE SEQUENCE [LARGE SCALE GENOMIC DNA]</scope>
    <source>
        <strain evidence="3 4">TISTR 2452</strain>
    </source>
</reference>
<organism evidence="3 4">
    <name type="scientific">Paenibacillus aurantiacus</name>
    <dbReference type="NCBI Taxonomy" id="1936118"/>
    <lineage>
        <taxon>Bacteria</taxon>
        <taxon>Bacillati</taxon>
        <taxon>Bacillota</taxon>
        <taxon>Bacilli</taxon>
        <taxon>Bacillales</taxon>
        <taxon>Paenibacillaceae</taxon>
        <taxon>Paenibacillus</taxon>
    </lineage>
</organism>